<dbReference type="GeneID" id="69974364"/>
<reference evidence="3 4" key="1">
    <citation type="journal article" date="2014" name="Genome Announc.">
        <title>Draft Genome Sequence of the Haloacid-Degrading Burkholderia caribensis Strain MBA4.</title>
        <authorList>
            <person name="Pan Y."/>
            <person name="Kong K.F."/>
            <person name="Tsang J.S."/>
        </authorList>
    </citation>
    <scope>NUCLEOTIDE SEQUENCE [LARGE SCALE GENOMIC DNA]</scope>
    <source>
        <strain evidence="3 4">MBA4</strain>
        <plasmid evidence="4">Plasmid</plasmid>
    </source>
</reference>
<feature type="coiled-coil region" evidence="1">
    <location>
        <begin position="175"/>
        <end position="202"/>
    </location>
</feature>
<dbReference type="KEGG" id="bcai:K788_0006939"/>
<sequence length="206" mass="21684">MMIKLFAMVLLSAISVGCATSEQTAALECGAGGAGLAFLICKLAGGNDATCAAAGAGTGAIGATGCYAWSSKLKKDREALAGRENDLDARLTYVRNVNATMSQYNETLKKQVADISQHMSATGQQVSQKSGEQTQLAKQRDAIDAALKDANKSIAEQQTTLADMRNFQAQHASASQSLAAEIKREEAILQETQRQANALANLRQSV</sequence>
<keyword evidence="1" id="KW-0175">Coiled coil</keyword>
<keyword evidence="2" id="KW-0732">Signal</keyword>
<evidence type="ECO:0000313" key="4">
    <source>
        <dbReference type="Proteomes" id="UP000019146"/>
    </source>
</evidence>
<dbReference type="PROSITE" id="PS51257">
    <property type="entry name" value="PROKAR_LIPOPROTEIN"/>
    <property type="match status" value="1"/>
</dbReference>
<gene>
    <name evidence="3" type="ORF">K788_0006939</name>
</gene>
<proteinExistence type="predicted"/>
<evidence type="ECO:0000256" key="1">
    <source>
        <dbReference type="SAM" id="Coils"/>
    </source>
</evidence>
<organism evidence="3 4">
    <name type="scientific">Paraburkholderia caribensis MBA4</name>
    <dbReference type="NCBI Taxonomy" id="1323664"/>
    <lineage>
        <taxon>Bacteria</taxon>
        <taxon>Pseudomonadati</taxon>
        <taxon>Pseudomonadota</taxon>
        <taxon>Betaproteobacteria</taxon>
        <taxon>Burkholderiales</taxon>
        <taxon>Burkholderiaceae</taxon>
        <taxon>Paraburkholderia</taxon>
    </lineage>
</organism>
<dbReference type="RefSeq" id="WP_035993260.1">
    <property type="nucleotide sequence ID" value="NZ_CP012748.1"/>
</dbReference>
<accession>A0A0N7JW41</accession>
<dbReference type="EMBL" id="CP012748">
    <property type="protein sequence ID" value="ALL70957.1"/>
    <property type="molecule type" value="Genomic_DNA"/>
</dbReference>
<keyword evidence="3" id="KW-0614">Plasmid</keyword>
<feature type="chain" id="PRO_5006014467" description="Lipoprotein" evidence="2">
    <location>
        <begin position="20"/>
        <end position="206"/>
    </location>
</feature>
<feature type="signal peptide" evidence="2">
    <location>
        <begin position="1"/>
        <end position="19"/>
    </location>
</feature>
<evidence type="ECO:0000313" key="3">
    <source>
        <dbReference type="EMBL" id="ALL70957.1"/>
    </source>
</evidence>
<name>A0A0N7JW41_9BURK</name>
<evidence type="ECO:0008006" key="5">
    <source>
        <dbReference type="Google" id="ProtNLM"/>
    </source>
</evidence>
<evidence type="ECO:0000256" key="2">
    <source>
        <dbReference type="SAM" id="SignalP"/>
    </source>
</evidence>
<dbReference type="Proteomes" id="UP000019146">
    <property type="component" value="Plasmid unnamed"/>
</dbReference>
<protein>
    <recommendedName>
        <fullName evidence="5">Lipoprotein</fullName>
    </recommendedName>
</protein>
<dbReference type="AlphaFoldDB" id="A0A0N7JW41"/>
<geneLocation type="plasmid" evidence="4"/>